<evidence type="ECO:0000256" key="3">
    <source>
        <dbReference type="SAM" id="Coils"/>
    </source>
</evidence>
<evidence type="ECO:0000256" key="2">
    <source>
        <dbReference type="RuleBase" id="RU362097"/>
    </source>
</evidence>
<dbReference type="Pfam" id="PF02321">
    <property type="entry name" value="OEP"/>
    <property type="match status" value="2"/>
</dbReference>
<dbReference type="PANTHER" id="PTHR30203">
    <property type="entry name" value="OUTER MEMBRANE CATION EFFLUX PROTEIN"/>
    <property type="match status" value="1"/>
</dbReference>
<comment type="caution">
    <text evidence="4">The sequence shown here is derived from an EMBL/GenBank/DDBJ whole genome shotgun (WGS) entry which is preliminary data.</text>
</comment>
<comment type="subcellular location">
    <subcellularLocation>
        <location evidence="2">Cell membrane</location>
        <topology evidence="2">Lipid-anchor</topology>
    </subcellularLocation>
</comment>
<accession>A0A844ZD80</accession>
<keyword evidence="2" id="KW-0449">Lipoprotein</keyword>
<dbReference type="GO" id="GO:0005886">
    <property type="term" value="C:plasma membrane"/>
    <property type="evidence" value="ECO:0007669"/>
    <property type="project" value="UniProtKB-SubCell"/>
</dbReference>
<dbReference type="Gene3D" id="1.20.1600.10">
    <property type="entry name" value="Outer membrane efflux proteins (OEP)"/>
    <property type="match status" value="1"/>
</dbReference>
<keyword evidence="3" id="KW-0175">Coiled coil</keyword>
<evidence type="ECO:0000256" key="1">
    <source>
        <dbReference type="ARBA" id="ARBA00007613"/>
    </source>
</evidence>
<organism evidence="4 5">
    <name type="scientific">Parapontixanthobacter aurantiacus</name>
    <dbReference type="NCBI Taxonomy" id="1463599"/>
    <lineage>
        <taxon>Bacteria</taxon>
        <taxon>Pseudomonadati</taxon>
        <taxon>Pseudomonadota</taxon>
        <taxon>Alphaproteobacteria</taxon>
        <taxon>Sphingomonadales</taxon>
        <taxon>Erythrobacteraceae</taxon>
        <taxon>Parapontixanthobacter</taxon>
    </lineage>
</organism>
<dbReference type="RefSeq" id="WP_160682180.1">
    <property type="nucleotide sequence ID" value="NZ_WTYW01000001.1"/>
</dbReference>
<evidence type="ECO:0000313" key="4">
    <source>
        <dbReference type="EMBL" id="MXO85825.1"/>
    </source>
</evidence>
<keyword evidence="2" id="KW-0472">Membrane</keyword>
<keyword evidence="5" id="KW-1185">Reference proteome</keyword>
<dbReference type="PANTHER" id="PTHR30203:SF32">
    <property type="entry name" value="CATION EFFLUX SYSTEM PROTEIN CUSC"/>
    <property type="match status" value="1"/>
</dbReference>
<evidence type="ECO:0000313" key="5">
    <source>
        <dbReference type="Proteomes" id="UP000433104"/>
    </source>
</evidence>
<reference evidence="4 5" key="1">
    <citation type="submission" date="2019-12" db="EMBL/GenBank/DDBJ databases">
        <title>Genomic-based taxomic classification of the family Erythrobacteraceae.</title>
        <authorList>
            <person name="Xu L."/>
        </authorList>
    </citation>
    <scope>NUCLEOTIDE SEQUENCE [LARGE SCALE GENOMIC DNA]</scope>
    <source>
        <strain evidence="4 5">MCCC 1A09962</strain>
    </source>
</reference>
<dbReference type="Proteomes" id="UP000433104">
    <property type="component" value="Unassembled WGS sequence"/>
</dbReference>
<dbReference type="EMBL" id="WTYW01000001">
    <property type="protein sequence ID" value="MXO85825.1"/>
    <property type="molecule type" value="Genomic_DNA"/>
</dbReference>
<protein>
    <submittedName>
        <fullName evidence="4">Efflux transporter outer membrane subunit</fullName>
    </submittedName>
</protein>
<dbReference type="GO" id="GO:0015562">
    <property type="term" value="F:efflux transmembrane transporter activity"/>
    <property type="evidence" value="ECO:0007669"/>
    <property type="project" value="InterPro"/>
</dbReference>
<keyword evidence="2" id="KW-0564">Palmitate</keyword>
<keyword evidence="2" id="KW-1134">Transmembrane beta strand</keyword>
<dbReference type="InterPro" id="IPR003423">
    <property type="entry name" value="OMP_efflux"/>
</dbReference>
<dbReference type="OrthoDB" id="9783100at2"/>
<name>A0A844ZD80_9SPHN</name>
<dbReference type="AlphaFoldDB" id="A0A844ZD80"/>
<dbReference type="InterPro" id="IPR010131">
    <property type="entry name" value="MdtP/NodT-like"/>
</dbReference>
<gene>
    <name evidence="4" type="ORF">GRI38_07240</name>
</gene>
<keyword evidence="2" id="KW-0812">Transmembrane</keyword>
<comment type="similarity">
    <text evidence="1 2">Belongs to the outer membrane factor (OMF) (TC 1.B.17) family.</text>
</comment>
<sequence length="476" mass="50408">MIRQMLILSGALGVAGCASIEPDILVPDTSGPLAYATDLPPAGLEGEWWRGFDDPVMDALIEQGLAANLDIDAAGDRLGAADALLRAERADRLPSVDGTVEGGVDLRSDSEITLAAGLFGLFNPDLNGRLAAEIRAAVADYAEADYILADRRRIVAGAIANQYIEYRRSGAQLALLEESTDLQRQTLRIVQLRFEAGLAANLDVRRAAADLAQTRARQGLIAIARANSANALAALLAEPPGAYVPPSFGETASIPDYAAGPVAGVPADLLRRRTDILAAEARLAQAAATIGIERADLRPSLTIPGTLAAGDGTLGGLFNDFLLGLGAALDLPLFDGGRRRAEVNAARFEAEARLAEYRATFLDALGEVENALVSIEAYRQRNEALREAIEESETALGQSNALYREGLASLFDVLDAQRQLIASRQSLIDSEAALASSFVAFHVAVGSEGFERDPARVVPVMQRGETRSPENSEPEA</sequence>
<dbReference type="SUPFAM" id="SSF56954">
    <property type="entry name" value="Outer membrane efflux proteins (OEP)"/>
    <property type="match status" value="1"/>
</dbReference>
<feature type="coiled-coil region" evidence="3">
    <location>
        <begin position="368"/>
        <end position="395"/>
    </location>
</feature>
<dbReference type="Gene3D" id="2.20.200.10">
    <property type="entry name" value="Outer membrane efflux proteins (OEP)"/>
    <property type="match status" value="1"/>
</dbReference>
<dbReference type="NCBIfam" id="TIGR01845">
    <property type="entry name" value="outer_NodT"/>
    <property type="match status" value="1"/>
</dbReference>
<proteinExistence type="inferred from homology"/>